<keyword evidence="5" id="KW-0269">Exonuclease</keyword>
<accession>A0A6J4GA50</accession>
<organism evidence="7 8">
    <name type="scientific">Flavobacterium bizetiae</name>
    <dbReference type="NCBI Taxonomy" id="2704140"/>
    <lineage>
        <taxon>Bacteria</taxon>
        <taxon>Pseudomonadati</taxon>
        <taxon>Bacteroidota</taxon>
        <taxon>Flavobacteriia</taxon>
        <taxon>Flavobacteriales</taxon>
        <taxon>Flavobacteriaceae</taxon>
        <taxon>Flavobacterium</taxon>
    </lineage>
</organism>
<dbReference type="Pfam" id="PF02609">
    <property type="entry name" value="Exonuc_VII_S"/>
    <property type="match status" value="1"/>
</dbReference>
<dbReference type="Proteomes" id="UP000479938">
    <property type="component" value="Unassembled WGS sequence"/>
</dbReference>
<proteinExistence type="inferred from homology"/>
<keyword evidence="2" id="KW-0963">Cytoplasm</keyword>
<keyword evidence="4" id="KW-0378">Hydrolase</keyword>
<evidence type="ECO:0000256" key="4">
    <source>
        <dbReference type="ARBA" id="ARBA00022801"/>
    </source>
</evidence>
<keyword evidence="3" id="KW-0540">Nuclease</keyword>
<evidence type="ECO:0000313" key="8">
    <source>
        <dbReference type="Proteomes" id="UP000479938"/>
    </source>
</evidence>
<evidence type="ECO:0000313" key="7">
    <source>
        <dbReference type="EMBL" id="CAA9194870.1"/>
    </source>
</evidence>
<evidence type="ECO:0000256" key="1">
    <source>
        <dbReference type="ARBA" id="ARBA00009998"/>
    </source>
</evidence>
<sequence>MEEKLTYEAAYAELAAIAKEIENETISVDALATKVNRASELITFCQGKLKSTESEVNKIISQMENPAGSE</sequence>
<gene>
    <name evidence="7" type="ORF">FLA105534_00359</name>
</gene>
<dbReference type="GO" id="GO:0009318">
    <property type="term" value="C:exodeoxyribonuclease VII complex"/>
    <property type="evidence" value="ECO:0007669"/>
    <property type="project" value="UniProtKB-UniRule"/>
</dbReference>
<evidence type="ECO:0000256" key="2">
    <source>
        <dbReference type="ARBA" id="ARBA00022490"/>
    </source>
</evidence>
<protein>
    <recommendedName>
        <fullName evidence="6">Exodeoxyribonuclease VII small subunit</fullName>
        <ecNumber evidence="6">3.1.11.6</ecNumber>
    </recommendedName>
</protein>
<dbReference type="InterPro" id="IPR037004">
    <property type="entry name" value="Exonuc_VII_ssu_sf"/>
</dbReference>
<dbReference type="SUPFAM" id="SSF116842">
    <property type="entry name" value="XseB-like"/>
    <property type="match status" value="1"/>
</dbReference>
<dbReference type="InterPro" id="IPR003761">
    <property type="entry name" value="Exonuc_VII_S"/>
</dbReference>
<evidence type="ECO:0000256" key="5">
    <source>
        <dbReference type="ARBA" id="ARBA00022839"/>
    </source>
</evidence>
<dbReference type="Gene3D" id="1.10.287.1040">
    <property type="entry name" value="Exonuclease VII, small subunit"/>
    <property type="match status" value="1"/>
</dbReference>
<dbReference type="GO" id="GO:0008855">
    <property type="term" value="F:exodeoxyribonuclease VII activity"/>
    <property type="evidence" value="ECO:0007669"/>
    <property type="project" value="UniProtKB-UniRule"/>
</dbReference>
<evidence type="ECO:0000256" key="6">
    <source>
        <dbReference type="NCBIfam" id="TIGR01280"/>
    </source>
</evidence>
<comment type="similarity">
    <text evidence="1">Belongs to the XseB family.</text>
</comment>
<dbReference type="RefSeq" id="WP_173969140.1">
    <property type="nucleotide sequence ID" value="NZ_CADCSU010000030.1"/>
</dbReference>
<reference evidence="7 8" key="1">
    <citation type="submission" date="2020-02" db="EMBL/GenBank/DDBJ databases">
        <authorList>
            <person name="Criscuolo A."/>
        </authorList>
    </citation>
    <scope>NUCLEOTIDE SEQUENCE [LARGE SCALE GENOMIC DNA]</scope>
    <source>
        <strain evidence="7">CIP105534</strain>
    </source>
</reference>
<dbReference type="GO" id="GO:0006308">
    <property type="term" value="P:DNA catabolic process"/>
    <property type="evidence" value="ECO:0007669"/>
    <property type="project" value="UniProtKB-UniRule"/>
</dbReference>
<dbReference type="AlphaFoldDB" id="A0A6J4GA50"/>
<dbReference type="NCBIfam" id="TIGR01280">
    <property type="entry name" value="xseB"/>
    <property type="match status" value="1"/>
</dbReference>
<dbReference type="EMBL" id="CADCSU010000030">
    <property type="protein sequence ID" value="CAA9194870.1"/>
    <property type="molecule type" value="Genomic_DNA"/>
</dbReference>
<name>A0A6J4GA50_9FLAO</name>
<dbReference type="EC" id="3.1.11.6" evidence="6"/>
<keyword evidence="8" id="KW-1185">Reference proteome</keyword>
<evidence type="ECO:0000256" key="3">
    <source>
        <dbReference type="ARBA" id="ARBA00022722"/>
    </source>
</evidence>